<dbReference type="InterPro" id="IPR005829">
    <property type="entry name" value="Sugar_transporter_CS"/>
</dbReference>
<feature type="transmembrane region" description="Helical" evidence="5">
    <location>
        <begin position="393"/>
        <end position="413"/>
    </location>
</feature>
<dbReference type="GO" id="GO:0005886">
    <property type="term" value="C:plasma membrane"/>
    <property type="evidence" value="ECO:0007669"/>
    <property type="project" value="TreeGrafter"/>
</dbReference>
<evidence type="ECO:0000256" key="5">
    <source>
        <dbReference type="SAM" id="Phobius"/>
    </source>
</evidence>
<dbReference type="InterPro" id="IPR011701">
    <property type="entry name" value="MFS"/>
</dbReference>
<proteinExistence type="predicted"/>
<dbReference type="PaxDb" id="273116-14324460"/>
<dbReference type="PROSITE" id="PS00216">
    <property type="entry name" value="SUGAR_TRANSPORT_1"/>
    <property type="match status" value="1"/>
</dbReference>
<evidence type="ECO:0000256" key="2">
    <source>
        <dbReference type="ARBA" id="ARBA00022692"/>
    </source>
</evidence>
<feature type="transmembrane region" description="Helical" evidence="5">
    <location>
        <begin position="132"/>
        <end position="154"/>
    </location>
</feature>
<evidence type="ECO:0000256" key="4">
    <source>
        <dbReference type="ARBA" id="ARBA00023136"/>
    </source>
</evidence>
<dbReference type="KEGG" id="tvo:TVG0260158"/>
<dbReference type="eggNOG" id="arCOG02686">
    <property type="taxonomic scope" value="Archaea"/>
</dbReference>
<dbReference type="InterPro" id="IPR020846">
    <property type="entry name" value="MFS_dom"/>
</dbReference>
<evidence type="ECO:0000313" key="8">
    <source>
        <dbReference type="Proteomes" id="UP000001017"/>
    </source>
</evidence>
<reference evidence="7 8" key="1">
    <citation type="journal article" date="1999" name="Proc. Jpn. Acad.">
        <title>Determination of the complete genomic DNA sequence of Thermoplasma volvanium GSS1.</title>
        <authorList>
            <person name="Kawashima T."/>
            <person name="Yamamoto Y."/>
            <person name="Aramaki H."/>
            <person name="Nunoshiba T."/>
            <person name="Kawamoto T."/>
            <person name="Watanabe K."/>
            <person name="Yamazaki M."/>
            <person name="Kanehori K."/>
            <person name="Amano N."/>
            <person name="Ohya Y."/>
            <person name="Makino K."/>
            <person name="Suzuki M."/>
        </authorList>
    </citation>
    <scope>NUCLEOTIDE SEQUENCE [LARGE SCALE GENOMIC DNA]</scope>
    <source>
        <strain evidence="8">ATCC 51530 / DSM 4299 / JCM 9571 / NBRC 15438 / GSS1</strain>
    </source>
</reference>
<dbReference type="PANTHER" id="PTHR23508:SF10">
    <property type="entry name" value="CARBOXYLIC ACID TRANSPORTER PROTEIN HOMOLOG"/>
    <property type="match status" value="1"/>
</dbReference>
<reference evidence="7 8" key="2">
    <citation type="journal article" date="2000" name="Proc. Natl. Acad. Sci. U.S.A.">
        <title>Archaeal adaptation to higher temperatures revealed by genomic sequence of Thermoplasma volcanium.</title>
        <authorList>
            <person name="Kawashima T."/>
            <person name="Amano N."/>
            <person name="Koike H."/>
            <person name="Makino S."/>
            <person name="Higuchi S."/>
            <person name="Kawashima-Ohya Y."/>
            <person name="Watanabe K."/>
            <person name="Yamazaki M."/>
            <person name="Kanehori K."/>
            <person name="Kawamoto T."/>
            <person name="Nunoshiba T."/>
            <person name="Yamamoto Y."/>
            <person name="Aramaki H."/>
            <person name="Makino K."/>
            <person name="Suzuki M."/>
        </authorList>
    </citation>
    <scope>NUCLEOTIDE SEQUENCE [LARGE SCALE GENOMIC DNA]</scope>
    <source>
        <strain evidence="8">ATCC 51530 / DSM 4299 / JCM 9571 / NBRC 15438 / GSS1</strain>
    </source>
</reference>
<evidence type="ECO:0000256" key="1">
    <source>
        <dbReference type="ARBA" id="ARBA00004141"/>
    </source>
</evidence>
<dbReference type="GO" id="GO:0046943">
    <property type="term" value="F:carboxylic acid transmembrane transporter activity"/>
    <property type="evidence" value="ECO:0007669"/>
    <property type="project" value="TreeGrafter"/>
</dbReference>
<dbReference type="PROSITE" id="PS00217">
    <property type="entry name" value="SUGAR_TRANSPORT_2"/>
    <property type="match status" value="1"/>
</dbReference>
<dbReference type="HOGENOM" id="CLU_001265_46_6_2"/>
<dbReference type="AlphaFoldDB" id="Q97C59"/>
<dbReference type="InterPro" id="IPR036259">
    <property type="entry name" value="MFS_trans_sf"/>
</dbReference>
<feature type="transmembrane region" description="Helical" evidence="5">
    <location>
        <begin position="236"/>
        <end position="258"/>
    </location>
</feature>
<evidence type="ECO:0000259" key="6">
    <source>
        <dbReference type="PROSITE" id="PS50850"/>
    </source>
</evidence>
<feature type="domain" description="Major facilitator superfamily (MFS) profile" evidence="6">
    <location>
        <begin position="5"/>
        <end position="416"/>
    </location>
</feature>
<feature type="transmembrane region" description="Helical" evidence="5">
    <location>
        <begin position="302"/>
        <end position="321"/>
    </location>
</feature>
<organism evidence="7 8">
    <name type="scientific">Thermoplasma volcanium (strain ATCC 51530 / DSM 4299 / JCM 9571 / NBRC 15438 / GSS1)</name>
    <dbReference type="NCBI Taxonomy" id="273116"/>
    <lineage>
        <taxon>Archaea</taxon>
        <taxon>Methanobacteriati</taxon>
        <taxon>Thermoplasmatota</taxon>
        <taxon>Thermoplasmata</taxon>
        <taxon>Thermoplasmatales</taxon>
        <taxon>Thermoplasmataceae</taxon>
        <taxon>Thermoplasma</taxon>
    </lineage>
</organism>
<keyword evidence="2 5" id="KW-0812">Transmembrane</keyword>
<dbReference type="PANTHER" id="PTHR23508">
    <property type="entry name" value="CARBOXYLIC ACID TRANSPORTER PROTEIN HOMOLOG"/>
    <property type="match status" value="1"/>
</dbReference>
<dbReference type="Gene3D" id="1.20.1250.20">
    <property type="entry name" value="MFS general substrate transporter like domains"/>
    <property type="match status" value="1"/>
</dbReference>
<feature type="transmembrane region" description="Helical" evidence="5">
    <location>
        <begin position="33"/>
        <end position="63"/>
    </location>
</feature>
<dbReference type="EMBL" id="BA000011">
    <property type="protein sequence ID" value="BAB59388.1"/>
    <property type="molecule type" value="Genomic_DNA"/>
</dbReference>
<dbReference type="SUPFAM" id="SSF103473">
    <property type="entry name" value="MFS general substrate transporter"/>
    <property type="match status" value="1"/>
</dbReference>
<dbReference type="PhylomeDB" id="Q97C59"/>
<comment type="subcellular location">
    <subcellularLocation>
        <location evidence="1">Membrane</location>
        <topology evidence="1">Multi-pass membrane protein</topology>
    </subcellularLocation>
</comment>
<feature type="transmembrane region" description="Helical" evidence="5">
    <location>
        <begin position="100"/>
        <end position="120"/>
    </location>
</feature>
<dbReference type="Pfam" id="PF07690">
    <property type="entry name" value="MFS_1"/>
    <property type="match status" value="1"/>
</dbReference>
<feature type="transmembrane region" description="Helical" evidence="5">
    <location>
        <begin position="270"/>
        <end position="290"/>
    </location>
</feature>
<sequence>MGYSIAIIVSASIFLDVWDLASLSFVITFFRSYFYLSGLTLSVAVSSANIGAVMGSISGAYLVERFGRKRMLLSNMLIFFASSIAIVFSPSIYLVIPFRILMGFGIGSDVVTGFTYIYEYANERQRQTFYPLWGYSFSAIAILAIVVVFVSHLFVTWDQLWKIVFMIAAIFSVSMLFLRYRLMETPLWLYLNRKYSELENVMEKAYGKTILSLSDPPSRERIFGDSLKFLRSKRMAFVLSLNGIVGFIGWGFSFYVTYMLSALHLYTFNSILGIDMIIYGSALIAAYISGYISKRFGVYKSTVVPSALSVASLLALVMVFLGYLPQLFVVPLIIAVIFFDYLGPMAYNAVLNIYVNPETRSAANGMNYMVNKVIESASGLSAGMILIEFGLGINTLMLTIIAGVLFVFAAYFGRSL</sequence>
<feature type="transmembrane region" description="Helical" evidence="5">
    <location>
        <begin position="327"/>
        <end position="347"/>
    </location>
</feature>
<dbReference type="STRING" id="273116.gene:9381017"/>
<feature type="transmembrane region" description="Helical" evidence="5">
    <location>
        <begin position="160"/>
        <end position="178"/>
    </location>
</feature>
<gene>
    <name evidence="7" type="ORF">TVG0260158</name>
</gene>
<evidence type="ECO:0000256" key="3">
    <source>
        <dbReference type="ARBA" id="ARBA00022989"/>
    </source>
</evidence>
<name>Q97C59_THEVO</name>
<dbReference type="Proteomes" id="UP000001017">
    <property type="component" value="Chromosome"/>
</dbReference>
<dbReference type="PROSITE" id="PS50850">
    <property type="entry name" value="MFS"/>
    <property type="match status" value="1"/>
</dbReference>
<accession>Q97C59</accession>
<keyword evidence="4 5" id="KW-0472">Membrane</keyword>
<feature type="transmembrane region" description="Helical" evidence="5">
    <location>
        <begin position="7"/>
        <end position="27"/>
    </location>
</feature>
<protein>
    <submittedName>
        <fullName evidence="7">Metabolite transporter</fullName>
    </submittedName>
</protein>
<keyword evidence="8" id="KW-1185">Reference proteome</keyword>
<keyword evidence="3 5" id="KW-1133">Transmembrane helix</keyword>
<feature type="transmembrane region" description="Helical" evidence="5">
    <location>
        <begin position="75"/>
        <end position="94"/>
    </location>
</feature>
<evidence type="ECO:0000313" key="7">
    <source>
        <dbReference type="EMBL" id="BAB59388.1"/>
    </source>
</evidence>